<evidence type="ECO:0000259" key="4">
    <source>
        <dbReference type="SMART" id="SM00382"/>
    </source>
</evidence>
<feature type="domain" description="AAA+ ATPase" evidence="4">
    <location>
        <begin position="213"/>
        <end position="397"/>
    </location>
</feature>
<gene>
    <name evidence="6" type="ORF">VC83_00756</name>
</gene>
<dbReference type="GO" id="GO:0051603">
    <property type="term" value="P:proteolysis involved in protein catabolic process"/>
    <property type="evidence" value="ECO:0007669"/>
    <property type="project" value="TreeGrafter"/>
</dbReference>
<dbReference type="InterPro" id="IPR003959">
    <property type="entry name" value="ATPase_AAA_core"/>
</dbReference>
<evidence type="ECO:0000256" key="3">
    <source>
        <dbReference type="SAM" id="MobiDB-lite"/>
    </source>
</evidence>
<dbReference type="InterPro" id="IPR027417">
    <property type="entry name" value="P-loop_NTPase"/>
</dbReference>
<dbReference type="RefSeq" id="XP_024327631.1">
    <property type="nucleotide sequence ID" value="XM_024464443.1"/>
</dbReference>
<feature type="region of interest" description="Disordered" evidence="3">
    <location>
        <begin position="37"/>
        <end position="89"/>
    </location>
</feature>
<dbReference type="Gene3D" id="1.10.8.60">
    <property type="match status" value="1"/>
</dbReference>
<dbReference type="SUPFAM" id="SSF52540">
    <property type="entry name" value="P-loop containing nucleoside triphosphate hydrolases"/>
    <property type="match status" value="1"/>
</dbReference>
<feature type="domain" description="Clp ATPase C-terminal" evidence="5">
    <location>
        <begin position="482"/>
        <end position="575"/>
    </location>
</feature>
<name>A0A177AJV1_9PEZI</name>
<feature type="compositionally biased region" description="Basic and acidic residues" evidence="3">
    <location>
        <begin position="45"/>
        <end position="55"/>
    </location>
</feature>
<dbReference type="InterPro" id="IPR003593">
    <property type="entry name" value="AAA+_ATPase"/>
</dbReference>
<keyword evidence="1" id="KW-0547">Nucleotide-binding</keyword>
<dbReference type="GO" id="GO:0016887">
    <property type="term" value="F:ATP hydrolysis activity"/>
    <property type="evidence" value="ECO:0007669"/>
    <property type="project" value="InterPro"/>
</dbReference>
<protein>
    <recommendedName>
        <fullName evidence="7">ATP-dependent Clp protease ATP-binding subunit ClpX</fullName>
    </recommendedName>
</protein>
<dbReference type="GeneID" id="36283849"/>
<keyword evidence="2" id="KW-0067">ATP-binding</keyword>
<dbReference type="eggNOG" id="KOG0745">
    <property type="taxonomic scope" value="Eukaryota"/>
</dbReference>
<dbReference type="GO" id="GO:0005759">
    <property type="term" value="C:mitochondrial matrix"/>
    <property type="evidence" value="ECO:0007669"/>
    <property type="project" value="TreeGrafter"/>
</dbReference>
<dbReference type="OrthoDB" id="1721884at2759"/>
<reference evidence="6" key="1">
    <citation type="submission" date="2016-03" db="EMBL/GenBank/DDBJ databases">
        <title>Updated assembly of Pseudogymnoascus destructans, the fungus causing white-nose syndrome of bats.</title>
        <authorList>
            <person name="Palmer J.M."/>
            <person name="Drees K.P."/>
            <person name="Foster J.T."/>
            <person name="Lindner D.L."/>
        </authorList>
    </citation>
    <scope>NUCLEOTIDE SEQUENCE [LARGE SCALE GENOMIC DNA]</scope>
    <source>
        <strain evidence="6">20631-21</strain>
    </source>
</reference>
<dbReference type="InterPro" id="IPR050052">
    <property type="entry name" value="ATP-dep_Clp_protease_ClpX"/>
</dbReference>
<sequence length="623" mass="68209">MPPVILGDLSFTAGTQVRTSYIALSNLKHKTTKRPLRAAFSTSKKASEPPFDRNDFQGQPFTGVYEPGGPTRGPLGQASSHGAPRITPRRLKEHLDKYVIGQERAKKMLSVAVYNHYQRVHELQRQEEEEQFRLDREARKRSVREHEVYHSDDIFLPAKRTIQFSPAPEEEPVPKVARRISSLKNEPVRTEFIRNEPPPLHDPLADRLGITIEKSNVMVIGPTGVGKTHILKTLARALEVPFSMSDCTPFTQAGYIGEDADVCVQRLLAAADYDVARAEHGIICLDEVDKLAVSRSMNGRDVGGEGVQQALLKIVEGTTLTITAKHDQKSNRVPGGGAANVNFTANPAQPTGNGQKPESYTINTDNILFIFTGAFVGLQKMIMNRLSKGSLGFGASVWDTPSSPHQMTMNPEDARTYFKNLPFYTDIPTASSAAGTATAAATTVPEQTYNPLDLATPQDLQTFGLIPEFLGRIPVTVALAPLSLPNLVSILTEPRDAITAQYTAMFATFGAELRFTTAALYAIAQTGLELGTGARGLRTAVEMLLGEAMYEVPGSSIRYVLVDARAARREGRVGYWSRGKGGEFVRAWEMEEKEWAEKEKGGKGVEDSSVSFEALRESAESGM</sequence>
<dbReference type="PANTHER" id="PTHR48102">
    <property type="entry name" value="ATP-DEPENDENT CLP PROTEASE ATP-BINDING SUBUNIT CLPX-LIKE, MITOCHONDRIAL-RELATED"/>
    <property type="match status" value="1"/>
</dbReference>
<evidence type="ECO:0000256" key="1">
    <source>
        <dbReference type="ARBA" id="ARBA00022741"/>
    </source>
</evidence>
<dbReference type="SMART" id="SM01086">
    <property type="entry name" value="ClpB_D2-small"/>
    <property type="match status" value="1"/>
</dbReference>
<dbReference type="Gene3D" id="3.40.50.300">
    <property type="entry name" value="P-loop containing nucleotide triphosphate hydrolases"/>
    <property type="match status" value="1"/>
</dbReference>
<dbReference type="SMART" id="SM00382">
    <property type="entry name" value="AAA"/>
    <property type="match status" value="1"/>
</dbReference>
<proteinExistence type="predicted"/>
<evidence type="ECO:0000313" key="6">
    <source>
        <dbReference type="EMBL" id="OAF62359.2"/>
    </source>
</evidence>
<dbReference type="GO" id="GO:0005524">
    <property type="term" value="F:ATP binding"/>
    <property type="evidence" value="ECO:0007669"/>
    <property type="project" value="UniProtKB-KW"/>
</dbReference>
<dbReference type="Pfam" id="PF07724">
    <property type="entry name" value="AAA_2"/>
    <property type="match status" value="1"/>
</dbReference>
<dbReference type="PANTHER" id="PTHR48102:SF7">
    <property type="entry name" value="ATP-DEPENDENT CLP PROTEASE ATP-BINDING SUBUNIT CLPX-LIKE, MITOCHONDRIAL"/>
    <property type="match status" value="1"/>
</dbReference>
<dbReference type="FunFam" id="1.10.8.60:FF:000138">
    <property type="entry name" value="ATP-dependent Clp protease ATP-binding subunit ClpX"/>
    <property type="match status" value="1"/>
</dbReference>
<evidence type="ECO:0000256" key="2">
    <source>
        <dbReference type="ARBA" id="ARBA00022840"/>
    </source>
</evidence>
<dbReference type="Proteomes" id="UP000077154">
    <property type="component" value="Unassembled WGS sequence"/>
</dbReference>
<dbReference type="VEuPathDB" id="FungiDB:GMDG_03484"/>
<dbReference type="EMBL" id="KV441387">
    <property type="protein sequence ID" value="OAF62359.2"/>
    <property type="molecule type" value="Genomic_DNA"/>
</dbReference>
<organism evidence="6">
    <name type="scientific">Pseudogymnoascus destructans</name>
    <dbReference type="NCBI Taxonomy" id="655981"/>
    <lineage>
        <taxon>Eukaryota</taxon>
        <taxon>Fungi</taxon>
        <taxon>Dikarya</taxon>
        <taxon>Ascomycota</taxon>
        <taxon>Pezizomycotina</taxon>
        <taxon>Leotiomycetes</taxon>
        <taxon>Thelebolales</taxon>
        <taxon>Thelebolaceae</taxon>
        <taxon>Pseudogymnoascus</taxon>
    </lineage>
</organism>
<evidence type="ECO:0008006" key="7">
    <source>
        <dbReference type="Google" id="ProtNLM"/>
    </source>
</evidence>
<dbReference type="AlphaFoldDB" id="A0A177AJV1"/>
<evidence type="ECO:0000259" key="5">
    <source>
        <dbReference type="SMART" id="SM01086"/>
    </source>
</evidence>
<dbReference type="InterPro" id="IPR019489">
    <property type="entry name" value="Clp_ATPase_C"/>
</dbReference>
<accession>A0A177AJV1</accession>